<proteinExistence type="predicted"/>
<reference evidence="5 6" key="1">
    <citation type="submission" date="2017-05" db="EMBL/GenBank/DDBJ databases">
        <title>Draft genome sequence of Elsinoe australis.</title>
        <authorList>
            <person name="Cheng Q."/>
        </authorList>
    </citation>
    <scope>NUCLEOTIDE SEQUENCE [LARGE SCALE GENOMIC DNA]</scope>
    <source>
        <strain evidence="5 6">NL1</strain>
    </source>
</reference>
<evidence type="ECO:0000256" key="3">
    <source>
        <dbReference type="SAM" id="MobiDB-lite"/>
    </source>
</evidence>
<dbReference type="InterPro" id="IPR028565">
    <property type="entry name" value="MHD"/>
</dbReference>
<dbReference type="Pfam" id="PF00611">
    <property type="entry name" value="FCH"/>
    <property type="match status" value="1"/>
</dbReference>
<feature type="compositionally biased region" description="Low complexity" evidence="3">
    <location>
        <begin position="439"/>
        <end position="453"/>
    </location>
</feature>
<feature type="domain" description="MHD" evidence="4">
    <location>
        <begin position="618"/>
        <end position="874"/>
    </location>
</feature>
<dbReference type="InterPro" id="IPR001060">
    <property type="entry name" value="FCH_dom"/>
</dbReference>
<feature type="compositionally biased region" description="Low complexity" evidence="3">
    <location>
        <begin position="245"/>
        <end position="266"/>
    </location>
</feature>
<dbReference type="PANTHER" id="PTHR23065">
    <property type="entry name" value="PROLINE-SERINE-THREONINE PHOSPHATASE INTERACTING PROTEIN 1"/>
    <property type="match status" value="1"/>
</dbReference>
<feature type="compositionally biased region" description="Basic and acidic residues" evidence="3">
    <location>
        <begin position="316"/>
        <end position="326"/>
    </location>
</feature>
<feature type="compositionally biased region" description="Low complexity" evidence="3">
    <location>
        <begin position="596"/>
        <end position="609"/>
    </location>
</feature>
<dbReference type="Pfam" id="PF10291">
    <property type="entry name" value="muHD"/>
    <property type="match status" value="1"/>
</dbReference>
<dbReference type="GO" id="GO:0006897">
    <property type="term" value="P:endocytosis"/>
    <property type="evidence" value="ECO:0007669"/>
    <property type="project" value="UniProtKB-KW"/>
</dbReference>
<evidence type="ECO:0000313" key="6">
    <source>
        <dbReference type="Proteomes" id="UP000243723"/>
    </source>
</evidence>
<protein>
    <submittedName>
        <fullName evidence="5">Cytoskeletal protein syp1</fullName>
    </submittedName>
</protein>
<feature type="compositionally biased region" description="Polar residues" evidence="3">
    <location>
        <begin position="554"/>
        <end position="565"/>
    </location>
</feature>
<evidence type="ECO:0000256" key="1">
    <source>
        <dbReference type="ARBA" id="ARBA00022583"/>
    </source>
</evidence>
<dbReference type="FunFam" id="1.20.1270.60:FF:000102">
    <property type="entry name" value="WGS project CABT00000000 data, contig 2.23"/>
    <property type="match status" value="1"/>
</dbReference>
<sequence length="879" mass="94247">MALDRQEYPAMLATLQPSEAVQVLDNRVRLVGQINSGIADWLQERRRLEEQYSQGLRKLARRPAIVDPQALGVFATPWSALISALDTLADTHHNLAQKIEADVEQPLRLFNSQNQEMTGMSNIQGNLHSLAKDIDSAQKKLDKLGQKGTAQKIGAASKDLDNAQTQWEAQAPFVFESLQSLDENRLNHLRDVLTQFQTHEVDKVERNRIAAESCLNVLLTVETADEIKTFAMRTGSGERPSTARRPQAVQQSPSVSSLQPAPAAAPSDDRASQRSDSVSDLPTPKADKPRGLRRLGTVLGRRRESKIPSGAGRIAESPERTPDKRASRLPNSSTFSSFSNRMGRSRDAVPTLEPPREEESERPRSPLRTMSSRSDTERPTEVPTTNGAVESVIPNGSHTNDLAGLSLDQPARQPSEAATDGENEQAVDKGKSAQLDPISAAEQEAAEASGEQATPSFKVDIKDAPASQEAGDADALANISKQLKMSAPPAVGGRRTGTVRGRRDNRASVYDSLQAPTLPGQFSGPPAIPEARAIPEEPASPVQTAMSNVPIASPQPSAPTSSLPTTMPFAPFSGQMPHSPLSAVRPTSAQRDDTTSIRSGRSHSSAASASHRHPELSAPGLNASVIETISAWFEAGALVRSVVIGEIAVTYNGDPTGTDSEMIRLSNFERLDKVAPNPAFLANTSEGGPGTYSLNVANLGRGKAQTAFKYQTSPGGTEAGLAPVLLQPQWKVEEKQTSVILSYGLNPGFDLQKLGGREEVVLRDVTLVLHLGEGTKAGSCLSKPVGTFSKERGVIYWALGEVTLRKGEMGKVLARFQTEGEAKAGRAEARFSLEGVGSEVGVEVKGEDDPFSDGEGTVWKALEGEKIKRRVVGGTYQAT</sequence>
<name>A0A2P8A8S2_9PEZI</name>
<dbReference type="SUPFAM" id="SSF103657">
    <property type="entry name" value="BAR/IMD domain-like"/>
    <property type="match status" value="1"/>
</dbReference>
<feature type="region of interest" description="Disordered" evidence="3">
    <location>
        <begin position="547"/>
        <end position="617"/>
    </location>
</feature>
<dbReference type="EMBL" id="NHZQ01000060">
    <property type="protein sequence ID" value="PSK56848.1"/>
    <property type="molecule type" value="Genomic_DNA"/>
</dbReference>
<feature type="compositionally biased region" description="Basic and acidic residues" evidence="3">
    <location>
        <begin position="354"/>
        <end position="364"/>
    </location>
</feature>
<dbReference type="Proteomes" id="UP000243723">
    <property type="component" value="Unassembled WGS sequence"/>
</dbReference>
<feature type="coiled-coil region" evidence="2">
    <location>
        <begin position="120"/>
        <end position="147"/>
    </location>
</feature>
<dbReference type="GO" id="GO:0030139">
    <property type="term" value="C:endocytic vesicle"/>
    <property type="evidence" value="ECO:0007669"/>
    <property type="project" value="TreeGrafter"/>
</dbReference>
<evidence type="ECO:0000313" key="5">
    <source>
        <dbReference type="EMBL" id="PSK56848.1"/>
    </source>
</evidence>
<dbReference type="PROSITE" id="PS51072">
    <property type="entry name" value="MHD"/>
    <property type="match status" value="1"/>
</dbReference>
<dbReference type="AlphaFoldDB" id="A0A2P8A8S2"/>
<feature type="compositionally biased region" description="Polar residues" evidence="3">
    <location>
        <begin position="382"/>
        <end position="400"/>
    </location>
</feature>
<evidence type="ECO:0000259" key="4">
    <source>
        <dbReference type="PROSITE" id="PS51072"/>
    </source>
</evidence>
<dbReference type="SMART" id="SM00055">
    <property type="entry name" value="FCH"/>
    <property type="match status" value="1"/>
</dbReference>
<dbReference type="GO" id="GO:0032153">
    <property type="term" value="C:cell division site"/>
    <property type="evidence" value="ECO:0007669"/>
    <property type="project" value="TreeGrafter"/>
</dbReference>
<dbReference type="Gene3D" id="1.20.1270.60">
    <property type="entry name" value="Arfaptin homology (AH) domain/BAR domain"/>
    <property type="match status" value="1"/>
</dbReference>
<dbReference type="InterPro" id="IPR027267">
    <property type="entry name" value="AH/BAR_dom_sf"/>
</dbReference>
<keyword evidence="1" id="KW-0254">Endocytosis</keyword>
<feature type="compositionally biased region" description="Polar residues" evidence="3">
    <location>
        <begin position="329"/>
        <end position="342"/>
    </location>
</feature>
<accession>A0A2P8A8S2</accession>
<gene>
    <name evidence="5" type="ORF">B9Z65_6472</name>
</gene>
<dbReference type="OrthoDB" id="331602at2759"/>
<feature type="region of interest" description="Disordered" evidence="3">
    <location>
        <begin position="232"/>
        <end position="470"/>
    </location>
</feature>
<comment type="caution">
    <text evidence="5">The sequence shown here is derived from an EMBL/GenBank/DDBJ whole genome shotgun (WGS) entry which is preliminary data.</text>
</comment>
<keyword evidence="6" id="KW-1185">Reference proteome</keyword>
<organism evidence="5 6">
    <name type="scientific">Elsinoe australis</name>
    <dbReference type="NCBI Taxonomy" id="40998"/>
    <lineage>
        <taxon>Eukaryota</taxon>
        <taxon>Fungi</taxon>
        <taxon>Dikarya</taxon>
        <taxon>Ascomycota</taxon>
        <taxon>Pezizomycotina</taxon>
        <taxon>Dothideomycetes</taxon>
        <taxon>Dothideomycetidae</taxon>
        <taxon>Myriangiales</taxon>
        <taxon>Elsinoaceae</taxon>
        <taxon>Elsinoe</taxon>
    </lineage>
</organism>
<evidence type="ECO:0000256" key="2">
    <source>
        <dbReference type="SAM" id="Coils"/>
    </source>
</evidence>
<dbReference type="STRING" id="40998.A0A2P8A8S2"/>
<dbReference type="GO" id="GO:0005886">
    <property type="term" value="C:plasma membrane"/>
    <property type="evidence" value="ECO:0007669"/>
    <property type="project" value="TreeGrafter"/>
</dbReference>
<dbReference type="CDD" id="cd07650">
    <property type="entry name" value="F-BAR_Syp1p_like"/>
    <property type="match status" value="1"/>
</dbReference>
<dbReference type="PANTHER" id="PTHR23065:SF54">
    <property type="entry name" value="SUPPRESSOR OF YEAST PROFILIN DELETION"/>
    <property type="match status" value="1"/>
</dbReference>
<dbReference type="GO" id="GO:0032185">
    <property type="term" value="P:septin cytoskeleton organization"/>
    <property type="evidence" value="ECO:0007669"/>
    <property type="project" value="TreeGrafter"/>
</dbReference>
<keyword evidence="2" id="KW-0175">Coiled coil</keyword>
<dbReference type="InterPro" id="IPR018808">
    <property type="entry name" value="Muniscin_C"/>
</dbReference>